<organism evidence="5 6">
    <name type="scientific">Enterobacter bugandensis</name>
    <dbReference type="NCBI Taxonomy" id="881260"/>
    <lineage>
        <taxon>Bacteria</taxon>
        <taxon>Pseudomonadati</taxon>
        <taxon>Pseudomonadota</taxon>
        <taxon>Gammaproteobacteria</taxon>
        <taxon>Enterobacterales</taxon>
        <taxon>Enterobacteriaceae</taxon>
        <taxon>Enterobacter</taxon>
    </lineage>
</organism>
<dbReference type="GO" id="GO:0030170">
    <property type="term" value="F:pyridoxal phosphate binding"/>
    <property type="evidence" value="ECO:0007669"/>
    <property type="project" value="InterPro"/>
</dbReference>
<dbReference type="InterPro" id="IPR004839">
    <property type="entry name" value="Aminotransferase_I/II_large"/>
</dbReference>
<dbReference type="SUPFAM" id="SSF53383">
    <property type="entry name" value="PLP-dependent transferases"/>
    <property type="match status" value="1"/>
</dbReference>
<dbReference type="AlphaFoldDB" id="A0AA42PYA0"/>
<dbReference type="Gene3D" id="3.90.1150.10">
    <property type="entry name" value="Aspartate Aminotransferase, domain 1"/>
    <property type="match status" value="1"/>
</dbReference>
<evidence type="ECO:0000256" key="3">
    <source>
        <dbReference type="ARBA" id="ARBA00022898"/>
    </source>
</evidence>
<dbReference type="EMBL" id="JAOCAP010000053">
    <property type="protein sequence ID" value="MDH1321605.1"/>
    <property type="molecule type" value="Genomic_DNA"/>
</dbReference>
<dbReference type="GO" id="GO:0009102">
    <property type="term" value="P:biotin biosynthetic process"/>
    <property type="evidence" value="ECO:0007669"/>
    <property type="project" value="TreeGrafter"/>
</dbReference>
<proteinExistence type="predicted"/>
<gene>
    <name evidence="5" type="primary">cqsA</name>
    <name evidence="5" type="ORF">N5C39_25035</name>
</gene>
<keyword evidence="3" id="KW-0663">Pyridoxal phosphate</keyword>
<dbReference type="PANTHER" id="PTHR13693:SF100">
    <property type="entry name" value="8-AMINO-7-OXONONANOATE SYNTHASE"/>
    <property type="match status" value="1"/>
</dbReference>
<evidence type="ECO:0000256" key="2">
    <source>
        <dbReference type="ARBA" id="ARBA00022679"/>
    </source>
</evidence>
<evidence type="ECO:0000313" key="5">
    <source>
        <dbReference type="EMBL" id="MDH1321605.1"/>
    </source>
</evidence>
<dbReference type="InterPro" id="IPR015424">
    <property type="entry name" value="PyrdxlP-dep_Trfase"/>
</dbReference>
<dbReference type="InterPro" id="IPR050087">
    <property type="entry name" value="AON_synthase_class-II"/>
</dbReference>
<dbReference type="Pfam" id="PF00155">
    <property type="entry name" value="Aminotran_1_2"/>
    <property type="match status" value="1"/>
</dbReference>
<evidence type="ECO:0000256" key="1">
    <source>
        <dbReference type="ARBA" id="ARBA00001933"/>
    </source>
</evidence>
<accession>A0AA42PYA0</accession>
<reference evidence="5" key="1">
    <citation type="submission" date="2022-09" db="EMBL/GenBank/DDBJ databases">
        <title>Intensive care unit water sources are persistently colonized with multi-drug resistant bacteria and are the site of extensive horizontal gene transfer of antibiotic resistance genes.</title>
        <authorList>
            <person name="Diorio-Toth L."/>
        </authorList>
    </citation>
    <scope>NUCLEOTIDE SEQUENCE</scope>
    <source>
        <strain evidence="5">GD03936</strain>
    </source>
</reference>
<dbReference type="Proteomes" id="UP001158416">
    <property type="component" value="Unassembled WGS sequence"/>
</dbReference>
<dbReference type="InterPro" id="IPR015422">
    <property type="entry name" value="PyrdxlP-dep_Trfase_small"/>
</dbReference>
<dbReference type="InterPro" id="IPR015421">
    <property type="entry name" value="PyrdxlP-dep_Trfase_major"/>
</dbReference>
<sequence length="382" mass="42307">MSQKPFPPFLEKRIKEHYLDRFINVWGGESIFKSPSSSSDDIPLNNNDYLCLCKNKSLAYRSGNSISDEVFMSSVFLDESSFQSKVEKEFSNFFNVENSILCQSGWAANTGLIQSIADINTPVYMDVLAHMSFHDGVLLAKAKAYVFAHNNVKSARKKILQYGPGIIVVDSVYSTNGSLCPLIDFATLAQELDCILVVDESHSAGTHGPEGRGLVNDLKINGKVDFITVSLAKAFAGRAGLITCPNNFKDYFLLESHPSIFSSALMIHDLKWFMDVIPVIISCEIKRKRLHFNSRQVRASLAQLGYNVSGGTEQIIAVEVGSEKNAQALQRKIHKKGVYGSVFGYPATTKNKSLIRLTINSDLTDSDISRIIDAFKTSIHDV</sequence>
<dbReference type="RefSeq" id="WP_280030586.1">
    <property type="nucleotide sequence ID" value="NZ_JAOCAP010000053.1"/>
</dbReference>
<dbReference type="GO" id="GO:0008710">
    <property type="term" value="F:8-amino-7-oxononanoate synthase activity"/>
    <property type="evidence" value="ECO:0007669"/>
    <property type="project" value="TreeGrafter"/>
</dbReference>
<protein>
    <submittedName>
        <fullName evidence="5">Quorum-sensing autoinducer CAI-1 synthase</fullName>
    </submittedName>
</protein>
<dbReference type="NCBIfam" id="NF005526">
    <property type="entry name" value="PRK07179.1"/>
    <property type="match status" value="1"/>
</dbReference>
<evidence type="ECO:0000259" key="4">
    <source>
        <dbReference type="Pfam" id="PF00155"/>
    </source>
</evidence>
<evidence type="ECO:0000313" key="6">
    <source>
        <dbReference type="Proteomes" id="UP001158416"/>
    </source>
</evidence>
<comment type="cofactor">
    <cofactor evidence="1">
        <name>pyridoxal 5'-phosphate</name>
        <dbReference type="ChEBI" id="CHEBI:597326"/>
    </cofactor>
</comment>
<comment type="caution">
    <text evidence="5">The sequence shown here is derived from an EMBL/GenBank/DDBJ whole genome shotgun (WGS) entry which is preliminary data.</text>
</comment>
<dbReference type="PANTHER" id="PTHR13693">
    <property type="entry name" value="CLASS II AMINOTRANSFERASE/8-AMINO-7-OXONONANOATE SYNTHASE"/>
    <property type="match status" value="1"/>
</dbReference>
<keyword evidence="2" id="KW-0808">Transferase</keyword>
<feature type="domain" description="Aminotransferase class I/classII large" evidence="4">
    <location>
        <begin position="85"/>
        <end position="375"/>
    </location>
</feature>
<dbReference type="Gene3D" id="3.40.640.10">
    <property type="entry name" value="Type I PLP-dependent aspartate aminotransferase-like (Major domain)"/>
    <property type="match status" value="1"/>
</dbReference>
<name>A0AA42PYA0_9ENTR</name>